<gene>
    <name evidence="5" type="ORF">G9C98_005752</name>
</gene>
<comment type="caution">
    <text evidence="5">The sequence shown here is derived from an EMBL/GenBank/DDBJ whole genome shotgun (WGS) entry which is preliminary data.</text>
</comment>
<feature type="domain" description="NR LBD" evidence="4">
    <location>
        <begin position="1"/>
        <end position="82"/>
    </location>
</feature>
<evidence type="ECO:0000313" key="5">
    <source>
        <dbReference type="EMBL" id="KAG8037542.1"/>
    </source>
</evidence>
<dbReference type="AlphaFoldDB" id="A0A8J5QWH5"/>
<dbReference type="InterPro" id="IPR000536">
    <property type="entry name" value="Nucl_hrmn_rcpt_lig-bd"/>
</dbReference>
<dbReference type="InterPro" id="IPR050274">
    <property type="entry name" value="Nuclear_hormone_rcpt_NR2"/>
</dbReference>
<proteinExistence type="predicted"/>
<evidence type="ECO:0000256" key="2">
    <source>
        <dbReference type="ARBA" id="ARBA00023163"/>
    </source>
</evidence>
<evidence type="ECO:0000259" key="4">
    <source>
        <dbReference type="PROSITE" id="PS51843"/>
    </source>
</evidence>
<dbReference type="PANTHER" id="PTHR24083">
    <property type="entry name" value="NUCLEAR HORMONE RECEPTOR"/>
    <property type="match status" value="1"/>
</dbReference>
<dbReference type="PROSITE" id="PS51843">
    <property type="entry name" value="NR_LBD"/>
    <property type="match status" value="1"/>
</dbReference>
<evidence type="ECO:0000256" key="1">
    <source>
        <dbReference type="ARBA" id="ARBA00023015"/>
    </source>
</evidence>
<keyword evidence="1" id="KW-0805">Transcription regulation</keyword>
<keyword evidence="2" id="KW-0804">Transcription</keyword>
<dbReference type="EMBL" id="JAAOIC020000047">
    <property type="protein sequence ID" value="KAG8037542.1"/>
    <property type="molecule type" value="Genomic_DNA"/>
</dbReference>
<accession>A0A8J5QWH5</accession>
<organism evidence="5 6">
    <name type="scientific">Cotesia typhae</name>
    <dbReference type="NCBI Taxonomy" id="2053667"/>
    <lineage>
        <taxon>Eukaryota</taxon>
        <taxon>Metazoa</taxon>
        <taxon>Ecdysozoa</taxon>
        <taxon>Arthropoda</taxon>
        <taxon>Hexapoda</taxon>
        <taxon>Insecta</taxon>
        <taxon>Pterygota</taxon>
        <taxon>Neoptera</taxon>
        <taxon>Endopterygota</taxon>
        <taxon>Hymenoptera</taxon>
        <taxon>Apocrita</taxon>
        <taxon>Ichneumonoidea</taxon>
        <taxon>Braconidae</taxon>
        <taxon>Microgastrinae</taxon>
        <taxon>Cotesia</taxon>
    </lineage>
</organism>
<evidence type="ECO:0000256" key="3">
    <source>
        <dbReference type="ARBA" id="ARBA00023170"/>
    </source>
</evidence>
<name>A0A8J5QWH5_9HYME</name>
<evidence type="ECO:0000313" key="6">
    <source>
        <dbReference type="Proteomes" id="UP000729913"/>
    </source>
</evidence>
<dbReference type="OrthoDB" id="5873264at2759"/>
<reference evidence="5" key="2">
    <citation type="submission" date="2021-04" db="EMBL/GenBank/DDBJ databases">
        <title>Genome-wide patterns of bracovirus chromosomal integration into multiple host tissues during parasitism.</title>
        <authorList>
            <person name="Chebbi M.A.C."/>
        </authorList>
    </citation>
    <scope>NUCLEOTIDE SEQUENCE</scope>
    <source>
        <tissue evidence="5">Whole body</tissue>
    </source>
</reference>
<keyword evidence="6" id="KW-1185">Reference proteome</keyword>
<protein>
    <recommendedName>
        <fullName evidence="4">NR LBD domain-containing protein</fullName>
    </recommendedName>
</protein>
<dbReference type="Proteomes" id="UP000729913">
    <property type="component" value="Unassembled WGS sequence"/>
</dbReference>
<keyword evidence="3" id="KW-0675">Receptor</keyword>
<reference evidence="5" key="1">
    <citation type="submission" date="2020-03" db="EMBL/GenBank/DDBJ databases">
        <authorList>
            <person name="Chebbi M.A."/>
            <person name="Drezen J.M."/>
        </authorList>
    </citation>
    <scope>NUCLEOTIDE SEQUENCE</scope>
    <source>
        <tissue evidence="5">Whole body</tissue>
    </source>
</reference>
<sequence>MPETKGLTDPKPVEMLQDQAQCILNDYIRSRYPRQPERFGRFLLSLPMLHVVKPSTVELLFFRETIGEIPIARLLGDMYQMDHHSEGNLLFVNFFQIIAKIKKYISVYIDYKQDPDFSTMNLQKATDLKK</sequence>